<evidence type="ECO:0000259" key="3">
    <source>
        <dbReference type="Pfam" id="PF13962"/>
    </source>
</evidence>
<feature type="transmembrane region" description="Helical" evidence="2">
    <location>
        <begin position="734"/>
        <end position="756"/>
    </location>
</feature>
<feature type="transmembrane region" description="Helical" evidence="2">
    <location>
        <begin position="906"/>
        <end position="924"/>
    </location>
</feature>
<dbReference type="Proteomes" id="UP000324705">
    <property type="component" value="Chromosome 6B"/>
</dbReference>
<feature type="transmembrane region" description="Helical" evidence="2">
    <location>
        <begin position="144"/>
        <end position="166"/>
    </location>
</feature>
<proteinExistence type="predicted"/>
<feature type="transmembrane region" description="Helical" evidence="2">
    <location>
        <begin position="552"/>
        <end position="570"/>
    </location>
</feature>
<keyword evidence="5" id="KW-1185">Reference proteome</keyword>
<feature type="compositionally biased region" description="Low complexity" evidence="1">
    <location>
        <begin position="214"/>
        <end position="224"/>
    </location>
</feature>
<feature type="domain" description="PGG" evidence="3">
    <location>
        <begin position="303"/>
        <end position="415"/>
    </location>
</feature>
<keyword evidence="2" id="KW-0812">Transmembrane</keyword>
<evidence type="ECO:0000313" key="5">
    <source>
        <dbReference type="Proteomes" id="UP000324705"/>
    </source>
</evidence>
<feature type="domain" description="PGG" evidence="3">
    <location>
        <begin position="618"/>
        <end position="727"/>
    </location>
</feature>
<evidence type="ECO:0000256" key="1">
    <source>
        <dbReference type="SAM" id="MobiDB-lite"/>
    </source>
</evidence>
<feature type="transmembrane region" description="Helical" evidence="2">
    <location>
        <begin position="524"/>
        <end position="543"/>
    </location>
</feature>
<reference evidence="4 5" key="1">
    <citation type="submission" date="2017-09" db="EMBL/GenBank/DDBJ databases">
        <authorList>
            <consortium name="International Durum Wheat Genome Sequencing Consortium (IDWGSC)"/>
            <person name="Milanesi L."/>
        </authorList>
    </citation>
    <scope>NUCLEOTIDE SEQUENCE [LARGE SCALE GENOMIC DNA]</scope>
    <source>
        <strain evidence="5">cv. Svevo</strain>
    </source>
</reference>
<dbReference type="Pfam" id="PF13962">
    <property type="entry name" value="PGG"/>
    <property type="match status" value="5"/>
</dbReference>
<evidence type="ECO:0000313" key="4">
    <source>
        <dbReference type="EMBL" id="VAI62328.1"/>
    </source>
</evidence>
<dbReference type="GO" id="GO:0016020">
    <property type="term" value="C:membrane"/>
    <property type="evidence" value="ECO:0007669"/>
    <property type="project" value="TreeGrafter"/>
</dbReference>
<dbReference type="EMBL" id="LT934122">
    <property type="protein sequence ID" value="VAI62328.1"/>
    <property type="molecule type" value="Genomic_DNA"/>
</dbReference>
<keyword evidence="2" id="KW-0472">Membrane</keyword>
<feature type="transmembrane region" description="Helical" evidence="2">
    <location>
        <begin position="936"/>
        <end position="958"/>
    </location>
</feature>
<feature type="transmembrane region" description="Helical" evidence="2">
    <location>
        <begin position="108"/>
        <end position="132"/>
    </location>
</feature>
<protein>
    <recommendedName>
        <fullName evidence="3">PGG domain-containing protein</fullName>
    </recommendedName>
</protein>
<keyword evidence="2" id="KW-1133">Transmembrane helix</keyword>
<feature type="transmembrane region" description="Helical" evidence="2">
    <location>
        <begin position="60"/>
        <end position="77"/>
    </location>
</feature>
<feature type="transmembrane region" description="Helical" evidence="2">
    <location>
        <begin position="309"/>
        <end position="327"/>
    </location>
</feature>
<feature type="transmembrane region" description="Helical" evidence="2">
    <location>
        <begin position="476"/>
        <end position="493"/>
    </location>
</feature>
<name>A0A9R1BF40_TRITD</name>
<dbReference type="AlphaFoldDB" id="A0A9R1BF40"/>
<feature type="transmembrane region" description="Helical" evidence="2">
    <location>
        <begin position="582"/>
        <end position="603"/>
    </location>
</feature>
<feature type="transmembrane region" description="Helical" evidence="2">
    <location>
        <begin position="624"/>
        <end position="641"/>
    </location>
</feature>
<feature type="transmembrane region" description="Helical" evidence="2">
    <location>
        <begin position="392"/>
        <end position="410"/>
    </location>
</feature>
<feature type="domain" description="PGG" evidence="3">
    <location>
        <begin position="812"/>
        <end position="927"/>
    </location>
</feature>
<feature type="region of interest" description="Disordered" evidence="1">
    <location>
        <begin position="203"/>
        <end position="236"/>
    </location>
</feature>
<evidence type="ECO:0000256" key="2">
    <source>
        <dbReference type="SAM" id="Phobius"/>
    </source>
</evidence>
<feature type="domain" description="PGG" evidence="3">
    <location>
        <begin position="54"/>
        <end position="169"/>
    </location>
</feature>
<dbReference type="PANTHER" id="PTHR24177:SF395">
    <property type="entry name" value="PGG DOMAIN-CONTAINING PROTEIN"/>
    <property type="match status" value="1"/>
</dbReference>
<feature type="region of interest" description="Disordered" evidence="1">
    <location>
        <begin position="765"/>
        <end position="810"/>
    </location>
</feature>
<feature type="transmembrane region" description="Helical" evidence="2">
    <location>
        <begin position="172"/>
        <end position="191"/>
    </location>
</feature>
<dbReference type="InterPro" id="IPR026961">
    <property type="entry name" value="PGG_dom"/>
</dbReference>
<feature type="transmembrane region" description="Helical" evidence="2">
    <location>
        <begin position="705"/>
        <end position="722"/>
    </location>
</feature>
<dbReference type="PANTHER" id="PTHR24177">
    <property type="entry name" value="CASKIN"/>
    <property type="match status" value="1"/>
</dbReference>
<feature type="transmembrane region" description="Helical" evidence="2">
    <location>
        <begin position="357"/>
        <end position="380"/>
    </location>
</feature>
<organism evidence="4 5">
    <name type="scientific">Triticum turgidum subsp. durum</name>
    <name type="common">Durum wheat</name>
    <name type="synonym">Triticum durum</name>
    <dbReference type="NCBI Taxonomy" id="4567"/>
    <lineage>
        <taxon>Eukaryota</taxon>
        <taxon>Viridiplantae</taxon>
        <taxon>Streptophyta</taxon>
        <taxon>Embryophyta</taxon>
        <taxon>Tracheophyta</taxon>
        <taxon>Spermatophyta</taxon>
        <taxon>Magnoliopsida</taxon>
        <taxon>Liliopsida</taxon>
        <taxon>Poales</taxon>
        <taxon>Poaceae</taxon>
        <taxon>BOP clade</taxon>
        <taxon>Pooideae</taxon>
        <taxon>Triticodae</taxon>
        <taxon>Triticeae</taxon>
        <taxon>Triticinae</taxon>
        <taxon>Triticum</taxon>
    </lineage>
</organism>
<accession>A0A9R1BF40</accession>
<gene>
    <name evidence="4" type="ORF">TRITD_6Bv1G209760</name>
</gene>
<sequence length="972" mass="106597">MMGSPAGWPSWAACQTLPGGLKPAAYVTVTTRVASSRRRSRQSVPMDQPVQPWEYSLRKYLLLLATLVVTVTYAAGFNPPGGVWQNALGGRLAGDPIIRDTNYHRYLAFFYCNATAFAASLVVIVLILVLAIRHDKKGKDSRWVVVPLRLVMVLDLLSLMGAYGAGTCRDKISTVYSAVLVAIVFLYILVLKSMDCWDKNSDSGAGSGRGMPVSNGNTGSSSGSETPIPNPDCGTGMISTSVPGSDGMPISNGNTGSGGVMPTPNPDSNTGTIPAPILGSDPTVGEDKERPRHHKVHKKLKAEERLRKVLMLLATFAVSITYVAGLSTPGGFWDSTEGSHHPGDAVLKDNHGPRLTVFLLCNTTAFMASLLITMLLIIDGKKLRKKKTVRSRMLYGCIVIALVGLVAAYIAGSCREIDTTAYVFSLVGAVLAMAHIILLYGIYASSRSTPVQQTGEVQQTVDNVSGRKALDKARSLVLLLATLAAAITYTAGLDPPGGLWQDNSNSHMAGDPILLTTNARRYKAFFYCNSIAFVASLVAIVLVQTDILVRHHVLEAAMILDLFGLIGAYAAGSCRDVNTSIYAIALAGAVLVYVVIHIVFFTLDHEDKKDDDQENQLLEKRRKRLLLFAILAATITYQAGLTPPGGFLLQDDKLGHHAGDPVLLFNYPLRYKVFFYCNSVSFMLSISLTILLVNHNLYRPAIRSNALFVCMVVGLLCLMVAYAAGSTQHLKTSIYIFLLVGAALLVAAGLLLVFLLKKNDSDSAAQHTEQNQEMKELEVRKGDKEEREEAEEKNGDKELRKKEVEENKEERKKHERRKYLMLLGILVASVAYQAGLKPPGGAWQSSENGYEAGDPVMHDNRRPRYLIFFYSNSFSFMASIVVIMMLLPHWLPNKKKEEWEKWSLRVMNWTILLDLFTLLVSYAAGSNRQWKTSVYVAALIFAVLVYFAIHMMLSCTVCHPERHQSPQSSSEV</sequence>
<feature type="domain" description="PGG" evidence="3">
    <location>
        <begin position="468"/>
        <end position="575"/>
    </location>
</feature>
<feature type="transmembrane region" description="Helical" evidence="2">
    <location>
        <begin position="422"/>
        <end position="443"/>
    </location>
</feature>
<feature type="transmembrane region" description="Helical" evidence="2">
    <location>
        <begin position="865"/>
        <end position="886"/>
    </location>
</feature>
<feature type="compositionally biased region" description="Basic and acidic residues" evidence="1">
    <location>
        <begin position="770"/>
        <end position="810"/>
    </location>
</feature>
<feature type="transmembrane region" description="Helical" evidence="2">
    <location>
        <begin position="673"/>
        <end position="693"/>
    </location>
</feature>
<dbReference type="Gramene" id="TRITD6Bv1G209760.1">
    <property type="protein sequence ID" value="TRITD6Bv1G209760.1"/>
    <property type="gene ID" value="TRITD6Bv1G209760"/>
</dbReference>